<keyword evidence="1" id="KW-0812">Transmembrane</keyword>
<dbReference type="OrthoDB" id="2419636at2759"/>
<sequence length="223" mass="25923">MNTFALPVDRPIDGQTRAFSPSLYNENNETLKWRKRMKEYHDTVTTGLKVNSPLVGANPENFLKDQQMNLILNVMKTWKYLLIFLGWADKLILNATKINEYEEERNERMRKIFSEKLGTILVEYKKNRQKCKSNGVLTTSLGTLIAYLEILEGKNEIETDKNDPTIQEALYYRDYWSQDNKLLLFPSFIITVAGPWFYILGGVFLNRAVVELLTDFIPLAINL</sequence>
<proteinExistence type="predicted"/>
<evidence type="ECO:0000313" key="3">
    <source>
        <dbReference type="Proteomes" id="UP000684084"/>
    </source>
</evidence>
<dbReference type="VEuPathDB" id="FungiDB:RhiirFUN_017835"/>
<dbReference type="EMBL" id="CAGKOT010000039">
    <property type="protein sequence ID" value="CAB5378444.1"/>
    <property type="molecule type" value="Genomic_DNA"/>
</dbReference>
<feature type="transmembrane region" description="Helical" evidence="1">
    <location>
        <begin position="182"/>
        <end position="205"/>
    </location>
</feature>
<keyword evidence="1" id="KW-1133">Transmembrane helix</keyword>
<name>A0A915ZIB5_9GLOM</name>
<protein>
    <submittedName>
        <fullName evidence="2">Uncharacterized protein</fullName>
    </submittedName>
</protein>
<evidence type="ECO:0000256" key="1">
    <source>
        <dbReference type="SAM" id="Phobius"/>
    </source>
</evidence>
<evidence type="ECO:0000313" key="2">
    <source>
        <dbReference type="EMBL" id="CAB5378444.1"/>
    </source>
</evidence>
<accession>A0A915ZIB5</accession>
<dbReference type="Proteomes" id="UP000684084">
    <property type="component" value="Unassembled WGS sequence"/>
</dbReference>
<organism evidence="2 3">
    <name type="scientific">Rhizophagus irregularis</name>
    <dbReference type="NCBI Taxonomy" id="588596"/>
    <lineage>
        <taxon>Eukaryota</taxon>
        <taxon>Fungi</taxon>
        <taxon>Fungi incertae sedis</taxon>
        <taxon>Mucoromycota</taxon>
        <taxon>Glomeromycotina</taxon>
        <taxon>Glomeromycetes</taxon>
        <taxon>Glomerales</taxon>
        <taxon>Glomeraceae</taxon>
        <taxon>Rhizophagus</taxon>
    </lineage>
</organism>
<comment type="caution">
    <text evidence="2">The sequence shown here is derived from an EMBL/GenBank/DDBJ whole genome shotgun (WGS) entry which is preliminary data.</text>
</comment>
<reference evidence="2" key="1">
    <citation type="submission" date="2020-05" db="EMBL/GenBank/DDBJ databases">
        <authorList>
            <person name="Rincon C."/>
            <person name="Sanders R I."/>
            <person name="Robbins C."/>
            <person name="Chaturvedi A."/>
        </authorList>
    </citation>
    <scope>NUCLEOTIDE SEQUENCE</scope>
    <source>
        <strain evidence="2">CHB12</strain>
    </source>
</reference>
<dbReference type="AlphaFoldDB" id="A0A915ZIB5"/>
<gene>
    <name evidence="2" type="ORF">CHRIB12_LOCUS16190</name>
</gene>
<keyword evidence="1" id="KW-0472">Membrane</keyword>